<feature type="region of interest" description="Disordered" evidence="1">
    <location>
        <begin position="170"/>
        <end position="190"/>
    </location>
</feature>
<feature type="compositionally biased region" description="Pro residues" evidence="1">
    <location>
        <begin position="136"/>
        <end position="145"/>
    </location>
</feature>
<feature type="compositionally biased region" description="Basic and acidic residues" evidence="1">
    <location>
        <begin position="115"/>
        <end position="127"/>
    </location>
</feature>
<dbReference type="EMBL" id="JAGSXJ010000010">
    <property type="protein sequence ID" value="KAH6687875.1"/>
    <property type="molecule type" value="Genomic_DNA"/>
</dbReference>
<evidence type="ECO:0000313" key="2">
    <source>
        <dbReference type="EMBL" id="KAH6687875.1"/>
    </source>
</evidence>
<feature type="compositionally biased region" description="Basic and acidic residues" evidence="1">
    <location>
        <begin position="84"/>
        <end position="98"/>
    </location>
</feature>
<dbReference type="AlphaFoldDB" id="A0A9P8VB57"/>
<evidence type="ECO:0000313" key="3">
    <source>
        <dbReference type="Proteomes" id="UP000770015"/>
    </source>
</evidence>
<dbReference type="OrthoDB" id="5389734at2759"/>
<feature type="compositionally biased region" description="Low complexity" evidence="1">
    <location>
        <begin position="522"/>
        <end position="534"/>
    </location>
</feature>
<feature type="compositionally biased region" description="Polar residues" evidence="1">
    <location>
        <begin position="696"/>
        <end position="709"/>
    </location>
</feature>
<feature type="region of interest" description="Disordered" evidence="1">
    <location>
        <begin position="790"/>
        <end position="811"/>
    </location>
</feature>
<comment type="caution">
    <text evidence="2">The sequence shown here is derived from an EMBL/GenBank/DDBJ whole genome shotgun (WGS) entry which is preliminary data.</text>
</comment>
<organism evidence="2 3">
    <name type="scientific">Plectosphaerella plurivora</name>
    <dbReference type="NCBI Taxonomy" id="936078"/>
    <lineage>
        <taxon>Eukaryota</taxon>
        <taxon>Fungi</taxon>
        <taxon>Dikarya</taxon>
        <taxon>Ascomycota</taxon>
        <taxon>Pezizomycotina</taxon>
        <taxon>Sordariomycetes</taxon>
        <taxon>Hypocreomycetidae</taxon>
        <taxon>Glomerellales</taxon>
        <taxon>Plectosphaerellaceae</taxon>
        <taxon>Plectosphaerella</taxon>
    </lineage>
</organism>
<feature type="compositionally biased region" description="Low complexity" evidence="1">
    <location>
        <begin position="484"/>
        <end position="493"/>
    </location>
</feature>
<keyword evidence="3" id="KW-1185">Reference proteome</keyword>
<gene>
    <name evidence="2" type="ORF">F5X68DRAFT_275582</name>
</gene>
<sequence>MATPAEFPRMSFGAGHNLDLSLNLPIVLLPPSVGPRTDSETDTDDDDLPSVRSAPVHSDTRPARHAAAPDADSPTEGAFPRDPSAYDRYRYDHADYDAQKTPTAPGAPTPLVPNRDARRNNSRDVDHSQNQTQNPPTQPPAPATTPPASSNVPLHPIPSMQGAFAESLLEVTDGKPADKPKLRYGDAKERREDLISQERDEQLYSARWRYRPGQEQHELHKLMAQISFGVYLLLNGMANSAAQVVNILQGHIDEVDEFLEVTMEDFQEASTDLKERIDYLRLPMENMEVFEKLLEDRNFRLQIVEGNEKIEHIVARTNILLEQYDKDIQQGLASAREFAIYLTQQKDGDWALDRHDVVDIYEAMKGNTEGWFNAFADLQAQGKELNTLVVKLGQVVSEMSSKAGEVSRRTWASIPPFSVPLPESASGDASLRSPPSSLPSPRSGGRRSTMTRGSSFNGSAPGSSHSNMKPVYSDVPARKSDIAPSMARSSASSHSHKRQPSQTFEPVAESPTDPFSDPTMRAAMDSDSDTATATGVDEAPLFLLQPRTYTPQPPEPMPSPMVHEPVHPVQQPVQQPVQISVQKPAQQPVQQPTQRTVQQPVQPPVSKRTSLRQRVSLKTQPPDSIRIPPPHQAEYRPASHGSLGSRAPGTPDSAYSEDTQRPRYGTIAEMSPPIIQGVMASPRSEHHQFYRPVQASPHSPLQQRPQTAGASPPQYSVHGGQFRPGHQRNAPSRMGGASMLSNVTTMTYDSKATGATDKKLKKKRSAFGWLKKAFSLDEEERLAYESRRQQSDANLYYDGRSPKYLDGRRVG</sequence>
<feature type="region of interest" description="Disordered" evidence="1">
    <location>
        <begin position="679"/>
        <end position="738"/>
    </location>
</feature>
<dbReference type="Proteomes" id="UP000770015">
    <property type="component" value="Unassembled WGS sequence"/>
</dbReference>
<name>A0A9P8VB57_9PEZI</name>
<feature type="compositionally biased region" description="Basic and acidic residues" evidence="1">
    <location>
        <begin position="172"/>
        <end position="190"/>
    </location>
</feature>
<proteinExistence type="predicted"/>
<feature type="compositionally biased region" description="Polar residues" evidence="1">
    <location>
        <begin position="612"/>
        <end position="622"/>
    </location>
</feature>
<protein>
    <submittedName>
        <fullName evidence="2">Uncharacterized protein</fullName>
    </submittedName>
</protein>
<feature type="compositionally biased region" description="Low complexity" evidence="1">
    <location>
        <begin position="430"/>
        <end position="455"/>
    </location>
</feature>
<feature type="region of interest" description="Disordered" evidence="1">
    <location>
        <begin position="28"/>
        <end position="158"/>
    </location>
</feature>
<evidence type="ECO:0000256" key="1">
    <source>
        <dbReference type="SAM" id="MobiDB-lite"/>
    </source>
</evidence>
<feature type="compositionally biased region" description="Basic and acidic residues" evidence="1">
    <location>
        <begin position="800"/>
        <end position="811"/>
    </location>
</feature>
<accession>A0A9P8VB57</accession>
<feature type="region of interest" description="Disordered" evidence="1">
    <location>
        <begin position="414"/>
        <end position="661"/>
    </location>
</feature>
<feature type="compositionally biased region" description="Low complexity" evidence="1">
    <location>
        <begin position="560"/>
        <end position="600"/>
    </location>
</feature>
<reference evidence="2" key="1">
    <citation type="journal article" date="2021" name="Nat. Commun.">
        <title>Genetic determinants of endophytism in the Arabidopsis root mycobiome.</title>
        <authorList>
            <person name="Mesny F."/>
            <person name="Miyauchi S."/>
            <person name="Thiergart T."/>
            <person name="Pickel B."/>
            <person name="Atanasova L."/>
            <person name="Karlsson M."/>
            <person name="Huettel B."/>
            <person name="Barry K.W."/>
            <person name="Haridas S."/>
            <person name="Chen C."/>
            <person name="Bauer D."/>
            <person name="Andreopoulos W."/>
            <person name="Pangilinan J."/>
            <person name="LaButti K."/>
            <person name="Riley R."/>
            <person name="Lipzen A."/>
            <person name="Clum A."/>
            <person name="Drula E."/>
            <person name="Henrissat B."/>
            <person name="Kohler A."/>
            <person name="Grigoriev I.V."/>
            <person name="Martin F.M."/>
            <person name="Hacquard S."/>
        </authorList>
    </citation>
    <scope>NUCLEOTIDE SEQUENCE</scope>
    <source>
        <strain evidence="2">MPI-SDFR-AT-0117</strain>
    </source>
</reference>
<feature type="compositionally biased region" description="Polar residues" evidence="1">
    <location>
        <begin position="456"/>
        <end position="467"/>
    </location>
</feature>